<keyword evidence="2" id="KW-0802">TPR repeat</keyword>
<sequence>MLKDALGGYRGTAEEITKGIDRHPEHAEGWYDRANAKSSTGDFTGAVADYTMALKLGLRFREAVMAYGNRAIARAELGEIDGAIEDCSAIIERRPNNKRLLCTAFMQRALLKEKKGDSEGAAGDRKIAALVSPRT</sequence>
<dbReference type="SMART" id="SM00028">
    <property type="entry name" value="TPR"/>
    <property type="match status" value="2"/>
</dbReference>
<dbReference type="GO" id="GO:0009279">
    <property type="term" value="C:cell outer membrane"/>
    <property type="evidence" value="ECO:0007669"/>
    <property type="project" value="TreeGrafter"/>
</dbReference>
<protein>
    <submittedName>
        <fullName evidence="3">TPR repeat-containing protein</fullName>
    </submittedName>
</protein>
<accession>B3EFP9</accession>
<reference evidence="3 4" key="1">
    <citation type="submission" date="2008-05" db="EMBL/GenBank/DDBJ databases">
        <title>Complete sequence of Chlorobium limicola DSM 245.</title>
        <authorList>
            <consortium name="US DOE Joint Genome Institute"/>
            <person name="Lucas S."/>
            <person name="Copeland A."/>
            <person name="Lapidus A."/>
            <person name="Glavina del Rio T."/>
            <person name="Dalin E."/>
            <person name="Tice H."/>
            <person name="Bruce D."/>
            <person name="Goodwin L."/>
            <person name="Pitluck S."/>
            <person name="Schmutz J."/>
            <person name="Larimer F."/>
            <person name="Land M."/>
            <person name="Hauser L."/>
            <person name="Kyrpides N."/>
            <person name="Ovchinnikova G."/>
            <person name="Zhao F."/>
            <person name="Li T."/>
            <person name="Liu Z."/>
            <person name="Overmann J."/>
            <person name="Bryant D.A."/>
            <person name="Richardson P."/>
        </authorList>
    </citation>
    <scope>NUCLEOTIDE SEQUENCE [LARGE SCALE GENOMIC DNA]</scope>
    <source>
        <strain evidence="4">DSM 245 / NBRC 103803 / 6330</strain>
    </source>
</reference>
<organism evidence="3 4">
    <name type="scientific">Chlorobium limicola (strain DSM 245 / NBRC 103803 / 6330)</name>
    <dbReference type="NCBI Taxonomy" id="290315"/>
    <lineage>
        <taxon>Bacteria</taxon>
        <taxon>Pseudomonadati</taxon>
        <taxon>Chlorobiota</taxon>
        <taxon>Chlorobiia</taxon>
        <taxon>Chlorobiales</taxon>
        <taxon>Chlorobiaceae</taxon>
        <taxon>Chlorobium/Pelodictyon group</taxon>
        <taxon>Chlorobium</taxon>
    </lineage>
</organism>
<dbReference type="PANTHER" id="PTHR44858">
    <property type="entry name" value="TETRATRICOPEPTIDE REPEAT PROTEIN 6"/>
    <property type="match status" value="1"/>
</dbReference>
<dbReference type="PANTHER" id="PTHR44858:SF1">
    <property type="entry name" value="UDP-N-ACETYLGLUCOSAMINE--PEPTIDE N-ACETYLGLUCOSAMINYLTRANSFERASE SPINDLY-RELATED"/>
    <property type="match status" value="1"/>
</dbReference>
<dbReference type="KEGG" id="cli:Clim_1979"/>
<dbReference type="InterPro" id="IPR050498">
    <property type="entry name" value="Ycf3"/>
</dbReference>
<dbReference type="EMBL" id="CP001097">
    <property type="protein sequence ID" value="ACD91011.1"/>
    <property type="molecule type" value="Genomic_DNA"/>
</dbReference>
<dbReference type="SUPFAM" id="SSF48452">
    <property type="entry name" value="TPR-like"/>
    <property type="match status" value="1"/>
</dbReference>
<evidence type="ECO:0000256" key="2">
    <source>
        <dbReference type="ARBA" id="ARBA00022803"/>
    </source>
</evidence>
<evidence type="ECO:0000313" key="4">
    <source>
        <dbReference type="Proteomes" id="UP000008841"/>
    </source>
</evidence>
<dbReference type="HOGENOM" id="CLU_1841555_0_0_10"/>
<dbReference type="AlphaFoldDB" id="B3EFP9"/>
<gene>
    <name evidence="3" type="ordered locus">Clim_1979</name>
</gene>
<evidence type="ECO:0000313" key="3">
    <source>
        <dbReference type="EMBL" id="ACD91011.1"/>
    </source>
</evidence>
<dbReference type="GO" id="GO:0046813">
    <property type="term" value="P:receptor-mediated virion attachment to host cell"/>
    <property type="evidence" value="ECO:0007669"/>
    <property type="project" value="TreeGrafter"/>
</dbReference>
<proteinExistence type="predicted"/>
<keyword evidence="1" id="KW-0677">Repeat</keyword>
<evidence type="ECO:0000256" key="1">
    <source>
        <dbReference type="ARBA" id="ARBA00022737"/>
    </source>
</evidence>
<name>B3EFP9_CHLL2</name>
<dbReference type="Proteomes" id="UP000008841">
    <property type="component" value="Chromosome"/>
</dbReference>
<dbReference type="Gene3D" id="1.25.40.10">
    <property type="entry name" value="Tetratricopeptide repeat domain"/>
    <property type="match status" value="2"/>
</dbReference>
<dbReference type="eggNOG" id="COG4785">
    <property type="taxonomic scope" value="Bacteria"/>
</dbReference>
<dbReference type="STRING" id="290315.Clim_1979"/>
<dbReference type="Pfam" id="PF13432">
    <property type="entry name" value="TPR_16"/>
    <property type="match status" value="1"/>
</dbReference>
<dbReference type="OrthoDB" id="595327at2"/>
<dbReference type="InterPro" id="IPR011990">
    <property type="entry name" value="TPR-like_helical_dom_sf"/>
</dbReference>
<dbReference type="RefSeq" id="WP_012466880.1">
    <property type="nucleotide sequence ID" value="NC_010803.1"/>
</dbReference>
<dbReference type="InterPro" id="IPR019734">
    <property type="entry name" value="TPR_rpt"/>
</dbReference>